<organism evidence="1 2">
    <name type="scientific">Gordonia phage DobbysSock</name>
    <dbReference type="NCBI Taxonomy" id="2652880"/>
    <lineage>
        <taxon>Viruses</taxon>
        <taxon>Duplodnaviria</taxon>
        <taxon>Heunggongvirae</taxon>
        <taxon>Uroviricota</taxon>
        <taxon>Caudoviricetes</taxon>
        <taxon>Beenievirus</taxon>
        <taxon>Beenievirus dobbyssock</taxon>
    </lineage>
</organism>
<dbReference type="KEGG" id="vg:77930235"/>
<dbReference type="EMBL" id="MN428048">
    <property type="protein sequence ID" value="QFP96187.1"/>
    <property type="molecule type" value="Genomic_DNA"/>
</dbReference>
<dbReference type="Proteomes" id="UP000326635">
    <property type="component" value="Segment"/>
</dbReference>
<dbReference type="RefSeq" id="YP_010654388.1">
    <property type="nucleotide sequence ID" value="NC_070810.1"/>
</dbReference>
<gene>
    <name evidence="1" type="primary">66</name>
    <name evidence="1" type="ORF">DOBBYSSOCK_SEA_66</name>
</gene>
<dbReference type="SUPFAM" id="SSF103084">
    <property type="entry name" value="Holliday junction resolvase RusA"/>
    <property type="match status" value="1"/>
</dbReference>
<dbReference type="GO" id="GO:0006310">
    <property type="term" value="P:DNA recombination"/>
    <property type="evidence" value="ECO:0007669"/>
    <property type="project" value="InterPro"/>
</dbReference>
<name>A0A5P8DB36_9CAUD</name>
<protein>
    <submittedName>
        <fullName evidence="1">RusA-like resolvase</fullName>
    </submittedName>
</protein>
<sequence>MRARNPVTTIRIDLPWQSPPLTANDRLHHYAKARETAAIRRDVYWLAVRHRLPKDVSHVTVQLHWVPATRRRRDPINLHPTQKALVDALTAGTAKHPGYGLVADDTPDYVTDHLPVIHPPSSDTTARMWVELTITEAA</sequence>
<dbReference type="GO" id="GO:0000287">
    <property type="term" value="F:magnesium ion binding"/>
    <property type="evidence" value="ECO:0007669"/>
    <property type="project" value="InterPro"/>
</dbReference>
<reference evidence="1 2" key="1">
    <citation type="submission" date="2019-09" db="EMBL/GenBank/DDBJ databases">
        <authorList>
            <person name="Emmett G."/>
            <person name="DeLuca S.W."/>
            <person name="Gurney S.M.R."/>
            <person name="Garlena R.A."/>
            <person name="Russell D.A."/>
            <person name="Pope W.H."/>
            <person name="Jacobs-Sera D."/>
            <person name="Hatfull G.F."/>
        </authorList>
    </citation>
    <scope>NUCLEOTIDE SEQUENCE [LARGE SCALE GENOMIC DNA]</scope>
</reference>
<evidence type="ECO:0000313" key="1">
    <source>
        <dbReference type="EMBL" id="QFP96187.1"/>
    </source>
</evidence>
<proteinExistence type="predicted"/>
<dbReference type="Gene3D" id="3.30.1330.70">
    <property type="entry name" value="Holliday junction resolvase RusA"/>
    <property type="match status" value="1"/>
</dbReference>
<dbReference type="GO" id="GO:0006281">
    <property type="term" value="P:DNA repair"/>
    <property type="evidence" value="ECO:0007669"/>
    <property type="project" value="InterPro"/>
</dbReference>
<dbReference type="InterPro" id="IPR036614">
    <property type="entry name" value="RusA-like_sf"/>
</dbReference>
<dbReference type="GeneID" id="77930235"/>
<evidence type="ECO:0000313" key="2">
    <source>
        <dbReference type="Proteomes" id="UP000326635"/>
    </source>
</evidence>
<keyword evidence="2" id="KW-1185">Reference proteome</keyword>
<accession>A0A5P8DB36</accession>